<gene>
    <name evidence="2" type="ORF">MIPYR_70126</name>
</gene>
<dbReference type="InterPro" id="IPR016181">
    <property type="entry name" value="Acyl_CoA_acyltransferase"/>
</dbReference>
<dbReference type="Gene3D" id="3.40.630.30">
    <property type="match status" value="1"/>
</dbReference>
<dbReference type="EMBL" id="FLQR01000011">
    <property type="protein sequence ID" value="SBS74808.1"/>
    <property type="molecule type" value="Genomic_DNA"/>
</dbReference>
<keyword evidence="2" id="KW-0808">Transferase</keyword>
<dbReference type="RefSeq" id="WP_295577903.1">
    <property type="nucleotide sequence ID" value="NZ_FLQR01000011.1"/>
</dbReference>
<dbReference type="SUPFAM" id="SSF55729">
    <property type="entry name" value="Acyl-CoA N-acyltransferases (Nat)"/>
    <property type="match status" value="1"/>
</dbReference>
<dbReference type="Pfam" id="PF00583">
    <property type="entry name" value="Acetyltransf_1"/>
    <property type="match status" value="1"/>
</dbReference>
<reference evidence="2" key="1">
    <citation type="submission" date="2016-03" db="EMBL/GenBank/DDBJ databases">
        <authorList>
            <person name="Ploux O."/>
        </authorList>
    </citation>
    <scope>NUCLEOTIDE SEQUENCE</scope>
    <source>
        <strain evidence="2">UC1</strain>
    </source>
</reference>
<dbReference type="GO" id="GO:0016747">
    <property type="term" value="F:acyltransferase activity, transferring groups other than amino-acyl groups"/>
    <property type="evidence" value="ECO:0007669"/>
    <property type="project" value="InterPro"/>
</dbReference>
<evidence type="ECO:0000259" key="1">
    <source>
        <dbReference type="PROSITE" id="PS51186"/>
    </source>
</evidence>
<name>A0A1Y5PFW8_9MICO</name>
<dbReference type="AlphaFoldDB" id="A0A1Y5PFW8"/>
<dbReference type="PROSITE" id="PS51186">
    <property type="entry name" value="GNAT"/>
    <property type="match status" value="1"/>
</dbReference>
<proteinExistence type="predicted"/>
<evidence type="ECO:0000313" key="2">
    <source>
        <dbReference type="EMBL" id="SBS74808.1"/>
    </source>
</evidence>
<protein>
    <submittedName>
        <fullName evidence="2">GCN5-related N-acetyltransferase</fullName>
    </submittedName>
</protein>
<accession>A0A1Y5PFW8</accession>
<feature type="domain" description="N-acetyltransferase" evidence="1">
    <location>
        <begin position="4"/>
        <end position="194"/>
    </location>
</feature>
<sequence length="194" mass="20946">MAEITIVPASPDRFADVEQALTGGGDGASCWCQWWMLSASQFNATTRDERHDMLRTQAEGPLAPGLIGYVDGEPAGWVKVAPRTSQPRLARTRAFAASPTPFEDETAWAVSCFVVRREHRGQGLSAALLEAALGHARANGARVIEAYPLDTAVQKATTNDLYHGSLSTFLAAGFREVARPKPNRPIVSLSLAER</sequence>
<dbReference type="InterPro" id="IPR000182">
    <property type="entry name" value="GNAT_dom"/>
</dbReference>
<organism evidence="2">
    <name type="scientific">uncultured Microbacterium sp</name>
    <dbReference type="NCBI Taxonomy" id="191216"/>
    <lineage>
        <taxon>Bacteria</taxon>
        <taxon>Bacillati</taxon>
        <taxon>Actinomycetota</taxon>
        <taxon>Actinomycetes</taxon>
        <taxon>Micrococcales</taxon>
        <taxon>Microbacteriaceae</taxon>
        <taxon>Microbacterium</taxon>
        <taxon>environmental samples</taxon>
    </lineage>
</organism>